<evidence type="ECO:0000313" key="2">
    <source>
        <dbReference type="Proteomes" id="UP000249081"/>
    </source>
</evidence>
<evidence type="ECO:0000313" key="1">
    <source>
        <dbReference type="EMBL" id="PZO45825.1"/>
    </source>
</evidence>
<dbReference type="AlphaFoldDB" id="A0A2W4YGX0"/>
<reference evidence="1 2" key="2">
    <citation type="submission" date="2018-06" db="EMBL/GenBank/DDBJ databases">
        <title>Metagenomic assembly of (sub)arctic Cyanobacteria and their associated microbiome from non-axenic cultures.</title>
        <authorList>
            <person name="Baurain D."/>
        </authorList>
    </citation>
    <scope>NUCLEOTIDE SEQUENCE [LARGE SCALE GENOMIC DNA]</scope>
    <source>
        <strain evidence="1">ULC041bin1</strain>
    </source>
</reference>
<reference evidence="2" key="1">
    <citation type="submission" date="2018-04" db="EMBL/GenBank/DDBJ databases">
        <authorList>
            <person name="Cornet L."/>
        </authorList>
    </citation>
    <scope>NUCLEOTIDE SEQUENCE [LARGE SCALE GENOMIC DNA]</scope>
</reference>
<organism evidence="1 2">
    <name type="scientific">Shackletoniella antarctica</name>
    <dbReference type="NCBI Taxonomy" id="268115"/>
    <lineage>
        <taxon>Bacteria</taxon>
        <taxon>Bacillati</taxon>
        <taxon>Cyanobacteriota</taxon>
        <taxon>Cyanophyceae</taxon>
        <taxon>Oculatellales</taxon>
        <taxon>Oculatellaceae</taxon>
        <taxon>Shackletoniella</taxon>
    </lineage>
</organism>
<dbReference type="Proteomes" id="UP000249081">
    <property type="component" value="Unassembled WGS sequence"/>
</dbReference>
<accession>A0A2W4YGX0</accession>
<sequence>MDPLNNWAINLAAATDPSETDLAPDILAAYLEGGDSRTELFKQTDTSIAGGFGPGSAIALLPLVLRGIAAAGKWVLTLISADATGNIVSVVKDLLDIGKDVTPKEKLEQLPDTNPYTALKRVIDTVGTELRTAGIEANEADLITFRVLDSLLEDSQGTATFIDQLGPNP</sequence>
<protein>
    <submittedName>
        <fullName evidence="1">Uncharacterized protein</fullName>
    </submittedName>
</protein>
<comment type="caution">
    <text evidence="1">The sequence shown here is derived from an EMBL/GenBank/DDBJ whole genome shotgun (WGS) entry which is preliminary data.</text>
</comment>
<dbReference type="EMBL" id="QBMN01000001">
    <property type="protein sequence ID" value="PZO45825.1"/>
    <property type="molecule type" value="Genomic_DNA"/>
</dbReference>
<gene>
    <name evidence="1" type="ORF">DCF17_00305</name>
</gene>
<name>A0A2W4YGX0_9CYAN</name>
<proteinExistence type="predicted"/>